<dbReference type="Proteomes" id="UP001283361">
    <property type="component" value="Unassembled WGS sequence"/>
</dbReference>
<organism evidence="2 3">
    <name type="scientific">Elysia crispata</name>
    <name type="common">lettuce slug</name>
    <dbReference type="NCBI Taxonomy" id="231223"/>
    <lineage>
        <taxon>Eukaryota</taxon>
        <taxon>Metazoa</taxon>
        <taxon>Spiralia</taxon>
        <taxon>Lophotrochozoa</taxon>
        <taxon>Mollusca</taxon>
        <taxon>Gastropoda</taxon>
        <taxon>Heterobranchia</taxon>
        <taxon>Euthyneura</taxon>
        <taxon>Panpulmonata</taxon>
        <taxon>Sacoglossa</taxon>
        <taxon>Placobranchoidea</taxon>
        <taxon>Plakobranchidae</taxon>
        <taxon>Elysia</taxon>
    </lineage>
</organism>
<protein>
    <submittedName>
        <fullName evidence="2">Uncharacterized protein</fullName>
    </submittedName>
</protein>
<dbReference type="EMBL" id="JAWDGP010006834">
    <property type="protein sequence ID" value="KAK3734909.1"/>
    <property type="molecule type" value="Genomic_DNA"/>
</dbReference>
<keyword evidence="3" id="KW-1185">Reference proteome</keyword>
<sequence length="92" mass="10746">MVHEAGHRWEHHHVTPSSPPLPSLHPERYAFYSQIDEHSTRGVLFNSNPFSVWSPEVNDWLLEETAEIVLLVSYGQRGPRRKLSSELETQKW</sequence>
<dbReference type="AlphaFoldDB" id="A0AAE0Y6X6"/>
<evidence type="ECO:0000256" key="1">
    <source>
        <dbReference type="SAM" id="MobiDB-lite"/>
    </source>
</evidence>
<comment type="caution">
    <text evidence="2">The sequence shown here is derived from an EMBL/GenBank/DDBJ whole genome shotgun (WGS) entry which is preliminary data.</text>
</comment>
<feature type="region of interest" description="Disordered" evidence="1">
    <location>
        <begin position="1"/>
        <end position="21"/>
    </location>
</feature>
<evidence type="ECO:0000313" key="2">
    <source>
        <dbReference type="EMBL" id="KAK3734909.1"/>
    </source>
</evidence>
<evidence type="ECO:0000313" key="3">
    <source>
        <dbReference type="Proteomes" id="UP001283361"/>
    </source>
</evidence>
<reference evidence="2" key="1">
    <citation type="journal article" date="2023" name="G3 (Bethesda)">
        <title>A reference genome for the long-term kleptoplast-retaining sea slug Elysia crispata morphotype clarki.</title>
        <authorList>
            <person name="Eastman K.E."/>
            <person name="Pendleton A.L."/>
            <person name="Shaikh M.A."/>
            <person name="Suttiyut T."/>
            <person name="Ogas R."/>
            <person name="Tomko P."/>
            <person name="Gavelis G."/>
            <person name="Widhalm J.R."/>
            <person name="Wisecaver J.H."/>
        </authorList>
    </citation>
    <scope>NUCLEOTIDE SEQUENCE</scope>
    <source>
        <strain evidence="2">ECLA1</strain>
    </source>
</reference>
<proteinExistence type="predicted"/>
<name>A0AAE0Y6X6_9GAST</name>
<accession>A0AAE0Y6X6</accession>
<gene>
    <name evidence="2" type="ORF">RRG08_038934</name>
</gene>